<dbReference type="Proteomes" id="UP001198830">
    <property type="component" value="Unassembled WGS sequence"/>
</dbReference>
<accession>A0ABS8H097</accession>
<comment type="caution">
    <text evidence="2">The sequence shown here is derived from an EMBL/GenBank/DDBJ whole genome shotgun (WGS) entry which is preliminary data.</text>
</comment>
<evidence type="ECO:0000313" key="2">
    <source>
        <dbReference type="EMBL" id="MCC4231969.1"/>
    </source>
</evidence>
<evidence type="ECO:0000259" key="1">
    <source>
        <dbReference type="Pfam" id="PF10592"/>
    </source>
</evidence>
<dbReference type="InterPro" id="IPR018891">
    <property type="entry name" value="AIPR_C"/>
</dbReference>
<protein>
    <submittedName>
        <fullName evidence="2">AIPR family protein</fullName>
    </submittedName>
</protein>
<reference evidence="2 3" key="1">
    <citation type="submission" date="2021-10" db="EMBL/GenBank/DDBJ databases">
        <title>The diversity and Nitrogen Metabolism of Culturable Nitrate-Utilizing Bacteria Within the Oxygen Minimum Zone of the Changjiang (Yangtze River)Estuary.</title>
        <authorList>
            <person name="Zhang D."/>
            <person name="Zheng J."/>
            <person name="Liu S."/>
            <person name="He W."/>
        </authorList>
    </citation>
    <scope>NUCLEOTIDE SEQUENCE [LARGE SCALE GENOMIC DNA]</scope>
    <source>
        <strain evidence="2 3">FXH275-2</strain>
    </source>
</reference>
<organism evidence="2 3">
    <name type="scientific">Sphingobium soli</name>
    <dbReference type="NCBI Taxonomy" id="1591116"/>
    <lineage>
        <taxon>Bacteria</taxon>
        <taxon>Pseudomonadati</taxon>
        <taxon>Pseudomonadota</taxon>
        <taxon>Alphaproteobacteria</taxon>
        <taxon>Sphingomonadales</taxon>
        <taxon>Sphingomonadaceae</taxon>
        <taxon>Sphingobium</taxon>
    </lineage>
</organism>
<dbReference type="EMBL" id="JAJGNP010000002">
    <property type="protein sequence ID" value="MCC4231969.1"/>
    <property type="molecule type" value="Genomic_DNA"/>
</dbReference>
<proteinExistence type="predicted"/>
<gene>
    <name evidence="2" type="ORF">LL253_04600</name>
</gene>
<name>A0ABS8H097_9SPHN</name>
<evidence type="ECO:0000313" key="3">
    <source>
        <dbReference type="Proteomes" id="UP001198830"/>
    </source>
</evidence>
<sequence>MDSVTQALMKDFADSNDLTELASDKQFEHFAAYSVVSSRFTEEFDTNDLVVGDGGDLNVDSFAVKVNGRLASDAEYIDDVLALNGYLDAEFIIIQAKSSSSFDGAALIALGDNLVNEVFAPTQKLPVNDDVKRLIEIKERILQNSSKLKDNPVCRVYYACTGNWAEDSYLVEIIKRKRQDLLNTNLFSDVAFEPLGARQVQALYRATKTSIAREVKFEKLITLPTIEGVSASYLGVLPVGEFIKLLADDSGNIIKSVFVDNVRDFQGENPVNVDIAKTITDGLFDQFVLRNNGITIVARNIKVTSSQYILEDYQIVNGCQTSHVIFAHQNEITGDLFVPVKIIHTVSEDVAQSIIKSTNKQTNVEENDLLALTQFQRDLEDYYGGVHGDIKLYYERRAKQYASSGAIEKGRIVTIGNQLKCYASMFLDQPNQASRYQGTLLKTVKDRVFQPAHKPEPYFLSALAGYRFEIALRKLINEERDIRPFKYFLLFAFRSRFEAEEYPGAGNKKVGMYCKQLEAHLADAAKAKEAFDESVLIVREALGKLGLPVARDSAKSRPLVEEVKRTAIARRLADGATTVA</sequence>
<dbReference type="Pfam" id="PF10592">
    <property type="entry name" value="AIPR"/>
    <property type="match status" value="1"/>
</dbReference>
<feature type="domain" description="Abortive phage infection protein C-terminal" evidence="1">
    <location>
        <begin position="259"/>
        <end position="500"/>
    </location>
</feature>
<dbReference type="RefSeq" id="WP_228226353.1">
    <property type="nucleotide sequence ID" value="NZ_JAJGNP010000002.1"/>
</dbReference>
<keyword evidence="3" id="KW-1185">Reference proteome</keyword>